<dbReference type="RefSeq" id="WP_002996710.1">
    <property type="nucleotide sequence ID" value="NZ_AOHC02000015.1"/>
</dbReference>
<dbReference type="STRING" id="1218598.LEP1GSC060_0784"/>
<evidence type="ECO:0000313" key="1">
    <source>
        <dbReference type="EMBL" id="EMY78975.1"/>
    </source>
</evidence>
<reference evidence="1" key="1">
    <citation type="submission" date="2013-03" db="EMBL/GenBank/DDBJ databases">
        <authorList>
            <person name="Harkins D.M."/>
            <person name="Durkin A.S."/>
            <person name="Brinkac L.M."/>
            <person name="Haft D.H."/>
            <person name="Selengut J.D."/>
            <person name="Sanka R."/>
            <person name="DePew J."/>
            <person name="Purushe J."/>
            <person name="Hartskeerl R.A."/>
            <person name="Ahmed A."/>
            <person name="van der Linden H."/>
            <person name="Goris M.G.A."/>
            <person name="Vinetz J.M."/>
            <person name="Sutton G.G."/>
            <person name="Nierman W.C."/>
            <person name="Fouts D.E."/>
        </authorList>
    </citation>
    <scope>NUCLEOTIDE SEQUENCE [LARGE SCALE GENOMIC DNA]</scope>
    <source>
        <strain evidence="1">ICFT</strain>
    </source>
</reference>
<keyword evidence="2" id="KW-1185">Reference proteome</keyword>
<accession>N1WJ81</accession>
<sequence length="114" mass="13066">MKGLKIENGDVVRRAGKPILIQDLEYYSQRIKHAIRLTLGESEYEPLAGIDWQTIFSERVPKERVLAEIKKILQKDPETISIESIELIETNDPNRKLNIQFSAITKYGIVTEGI</sequence>
<dbReference type="InterPro" id="IPR020288">
    <property type="entry name" value="Sheath_initiator"/>
</dbReference>
<evidence type="ECO:0008006" key="3">
    <source>
        <dbReference type="Google" id="ProtNLM"/>
    </source>
</evidence>
<evidence type="ECO:0000313" key="2">
    <source>
        <dbReference type="Proteomes" id="UP000012313"/>
    </source>
</evidence>
<dbReference type="AlphaFoldDB" id="N1WJ81"/>
<gene>
    <name evidence="1" type="ORF">LEP1GSC060_0784</name>
</gene>
<dbReference type="OrthoDB" id="330231at2"/>
<organism evidence="1 2">
    <name type="scientific">Leptospira weilii serovar Ranarum str. ICFT</name>
    <dbReference type="NCBI Taxonomy" id="1218598"/>
    <lineage>
        <taxon>Bacteria</taxon>
        <taxon>Pseudomonadati</taxon>
        <taxon>Spirochaetota</taxon>
        <taxon>Spirochaetia</taxon>
        <taxon>Leptospirales</taxon>
        <taxon>Leptospiraceae</taxon>
        <taxon>Leptospira</taxon>
    </lineage>
</organism>
<name>N1WJ81_9LEPT</name>
<dbReference type="EMBL" id="AOHC02000015">
    <property type="protein sequence ID" value="EMY78975.1"/>
    <property type="molecule type" value="Genomic_DNA"/>
</dbReference>
<dbReference type="Pfam" id="PF10934">
    <property type="entry name" value="Sheath_initiator"/>
    <property type="match status" value="1"/>
</dbReference>
<dbReference type="Proteomes" id="UP000012313">
    <property type="component" value="Unassembled WGS sequence"/>
</dbReference>
<proteinExistence type="predicted"/>
<comment type="caution">
    <text evidence="1">The sequence shown here is derived from an EMBL/GenBank/DDBJ whole genome shotgun (WGS) entry which is preliminary data.</text>
</comment>
<protein>
    <recommendedName>
        <fullName evidence="3">PF10934 family protein</fullName>
    </recommendedName>
</protein>